<keyword evidence="1" id="KW-0472">Membrane</keyword>
<proteinExistence type="predicted"/>
<protein>
    <submittedName>
        <fullName evidence="2">Uncharacterized protein</fullName>
    </submittedName>
</protein>
<organism evidence="2 3">
    <name type="scientific">Kibdelosporangium phytohabitans</name>
    <dbReference type="NCBI Taxonomy" id="860235"/>
    <lineage>
        <taxon>Bacteria</taxon>
        <taxon>Bacillati</taxon>
        <taxon>Actinomycetota</taxon>
        <taxon>Actinomycetes</taxon>
        <taxon>Pseudonocardiales</taxon>
        <taxon>Pseudonocardiaceae</taxon>
        <taxon>Kibdelosporangium</taxon>
    </lineage>
</organism>
<gene>
    <name evidence="2" type="ORF">AOZ06_07610</name>
</gene>
<dbReference type="KEGG" id="kphy:AOZ06_07610"/>
<dbReference type="EMBL" id="CP012752">
    <property type="protein sequence ID" value="ALG06810.1"/>
    <property type="molecule type" value="Genomic_DNA"/>
</dbReference>
<dbReference type="AlphaFoldDB" id="A0A0N9HQ42"/>
<dbReference type="STRING" id="860235.AOZ06_07610"/>
<keyword evidence="1" id="KW-0812">Transmembrane</keyword>
<accession>A0A0N9HQ42</accession>
<evidence type="ECO:0000313" key="2">
    <source>
        <dbReference type="EMBL" id="ALG06810.1"/>
    </source>
</evidence>
<name>A0A0N9HQ42_9PSEU</name>
<sequence>MQHGATVCWVGFFVVATAIPVARWIVKRVERAVDRSTTQLAEVKAGQRLSALTGLMDDKVRVIDDKRR</sequence>
<evidence type="ECO:0000313" key="3">
    <source>
        <dbReference type="Proteomes" id="UP000063699"/>
    </source>
</evidence>
<feature type="transmembrane region" description="Helical" evidence="1">
    <location>
        <begin position="6"/>
        <end position="26"/>
    </location>
</feature>
<dbReference type="Proteomes" id="UP000063699">
    <property type="component" value="Chromosome"/>
</dbReference>
<keyword evidence="3" id="KW-1185">Reference proteome</keyword>
<keyword evidence="1" id="KW-1133">Transmembrane helix</keyword>
<evidence type="ECO:0000256" key="1">
    <source>
        <dbReference type="SAM" id="Phobius"/>
    </source>
</evidence>
<reference evidence="2 3" key="1">
    <citation type="submission" date="2015-07" db="EMBL/GenBank/DDBJ databases">
        <title>Genome sequencing of Kibdelosporangium phytohabitans.</title>
        <authorList>
            <person name="Qin S."/>
            <person name="Xing K."/>
        </authorList>
    </citation>
    <scope>NUCLEOTIDE SEQUENCE [LARGE SCALE GENOMIC DNA]</scope>
    <source>
        <strain evidence="2 3">KLBMP1111</strain>
    </source>
</reference>